<evidence type="ECO:0000256" key="2">
    <source>
        <dbReference type="ARBA" id="ARBA00023276"/>
    </source>
</evidence>
<proteinExistence type="predicted"/>
<evidence type="ECO:0000313" key="4">
    <source>
        <dbReference type="EMBL" id="PTB22148.1"/>
    </source>
</evidence>
<comment type="caution">
    <text evidence="4">The sequence shown here is derived from an EMBL/GenBank/DDBJ whole genome shotgun (WGS) entry which is preliminary data.</text>
</comment>
<protein>
    <recommendedName>
        <fullName evidence="3">Photosynthesis system II assembly factor Ycf48/Hcf136-like domain-containing protein</fullName>
    </recommendedName>
</protein>
<dbReference type="EMBL" id="PYUC01000002">
    <property type="protein sequence ID" value="PTB22148.1"/>
    <property type="molecule type" value="Genomic_DNA"/>
</dbReference>
<dbReference type="GO" id="GO:0015979">
    <property type="term" value="P:photosynthesis"/>
    <property type="evidence" value="ECO:0007669"/>
    <property type="project" value="UniProtKB-KW"/>
</dbReference>
<dbReference type="PANTHER" id="PTHR47199:SF2">
    <property type="entry name" value="PHOTOSYSTEM II STABILITY_ASSEMBLY FACTOR HCF136, CHLOROPLASTIC"/>
    <property type="match status" value="1"/>
</dbReference>
<keyword evidence="2" id="KW-0604">Photosystem II</keyword>
<dbReference type="InterPro" id="IPR015943">
    <property type="entry name" value="WD40/YVTN_repeat-like_dom_sf"/>
</dbReference>
<dbReference type="AlphaFoldDB" id="A0A2T3Y077"/>
<gene>
    <name evidence="4" type="ORF">C9I57_03735</name>
</gene>
<keyword evidence="1" id="KW-0602">Photosynthesis</keyword>
<accession>A0A2T3Y077</accession>
<feature type="domain" description="Photosynthesis system II assembly factor Ycf48/Hcf136-like" evidence="3">
    <location>
        <begin position="27"/>
        <end position="88"/>
    </location>
</feature>
<dbReference type="InterPro" id="IPR028203">
    <property type="entry name" value="PSII_CF48-like_dom"/>
</dbReference>
<feature type="domain" description="Photosynthesis system II assembly factor Ycf48/Hcf136-like" evidence="3">
    <location>
        <begin position="133"/>
        <end position="198"/>
    </location>
</feature>
<dbReference type="InterPro" id="IPR036278">
    <property type="entry name" value="Sialidase_sf"/>
</dbReference>
<dbReference type="PANTHER" id="PTHR47199">
    <property type="entry name" value="PHOTOSYSTEM II STABILITY/ASSEMBLY FACTOR HCF136, CHLOROPLASTIC"/>
    <property type="match status" value="1"/>
</dbReference>
<dbReference type="Proteomes" id="UP000240638">
    <property type="component" value="Unassembled WGS sequence"/>
</dbReference>
<dbReference type="Pfam" id="PF14870">
    <property type="entry name" value="PSII_BNR"/>
    <property type="match status" value="2"/>
</dbReference>
<name>A0A2T3Y077_9BURK</name>
<dbReference type="SUPFAM" id="SSF50939">
    <property type="entry name" value="Sialidases"/>
    <property type="match status" value="1"/>
</dbReference>
<evidence type="ECO:0000259" key="3">
    <source>
        <dbReference type="Pfam" id="PF14870"/>
    </source>
</evidence>
<sequence length="336" mass="35671">MDVPAMPTSLAAHAPLIGVAQAGHRTVAVGLRGIIVYSDDGGRTWVQARVPVSADLVAVSFPDAKDGWAVGHGGVVIHTDDGGTTWVKQTDGKHLSELAANYYKRMIADNQSAEVKRAFDDAKASASDGSPEALLDVFFENEKSGFVVGTFNRVFHTEDGGKSWIPWMERTSNPDDFHFYSVHGSGGRILLTGEHGMVWELNRDKQLFEPKPTPYKGTLFGSVESGSDIVVYGMRGSLFRSSDGCTTWEKVEVPSRAGITGGVVLADGSFLLVDQGGTALLSRDGGKSFQSVKLKRPMPYFGVGGVADGKIAVVGVNGVVVEDVPQTSGTAAPKVN</sequence>
<evidence type="ECO:0000256" key="1">
    <source>
        <dbReference type="ARBA" id="ARBA00022531"/>
    </source>
</evidence>
<organism evidence="4 5">
    <name type="scientific">Trinickia symbiotica</name>
    <dbReference type="NCBI Taxonomy" id="863227"/>
    <lineage>
        <taxon>Bacteria</taxon>
        <taxon>Pseudomonadati</taxon>
        <taxon>Pseudomonadota</taxon>
        <taxon>Betaproteobacteria</taxon>
        <taxon>Burkholderiales</taxon>
        <taxon>Burkholderiaceae</taxon>
        <taxon>Trinickia</taxon>
    </lineage>
</organism>
<evidence type="ECO:0000313" key="5">
    <source>
        <dbReference type="Proteomes" id="UP000240638"/>
    </source>
</evidence>
<dbReference type="Gene3D" id="2.130.10.10">
    <property type="entry name" value="YVTN repeat-like/Quinoprotein amine dehydrogenase"/>
    <property type="match status" value="2"/>
</dbReference>
<reference evidence="4 5" key="1">
    <citation type="submission" date="2018-03" db="EMBL/GenBank/DDBJ databases">
        <title>Whole genome analyses suggest that Burkholderia sensu lato contains two further novel genera in the rhizoxinica-symbiotica group Mycetohabitans gen. nov., and Trinickia gen. nov.: implications for the evolution of diazotrophy and nodulation in the Burkholderiaceae.</title>
        <authorList>
            <person name="Estrada De Los Santos P."/>
            <person name="Palmer M."/>
            <person name="Chavez-Ramirez B."/>
            <person name="Steenkamp E.T."/>
            <person name="Hirsch A.M."/>
            <person name="Manyaka P."/>
            <person name="Maluk M."/>
            <person name="Lafos M."/>
            <person name="Crook M."/>
            <person name="Gross E."/>
            <person name="Simon M.F."/>
            <person name="Bueno Dos Reis Junior F."/>
            <person name="Poole P.S."/>
            <person name="Venter S.N."/>
            <person name="James E.K."/>
        </authorList>
    </citation>
    <scope>NUCLEOTIDE SEQUENCE [LARGE SCALE GENOMIC DNA]</scope>
    <source>
        <strain evidence="4 5">JPY-366</strain>
    </source>
</reference>
<dbReference type="GO" id="GO:0009523">
    <property type="term" value="C:photosystem II"/>
    <property type="evidence" value="ECO:0007669"/>
    <property type="project" value="UniProtKB-KW"/>
</dbReference>